<dbReference type="InterPro" id="IPR012337">
    <property type="entry name" value="RNaseH-like_sf"/>
</dbReference>
<dbReference type="GO" id="GO:0003676">
    <property type="term" value="F:nucleic acid binding"/>
    <property type="evidence" value="ECO:0007669"/>
    <property type="project" value="InterPro"/>
</dbReference>
<organism evidence="1">
    <name type="scientific">viral metagenome</name>
    <dbReference type="NCBI Taxonomy" id="1070528"/>
    <lineage>
        <taxon>unclassified sequences</taxon>
        <taxon>metagenomes</taxon>
        <taxon>organismal metagenomes</taxon>
    </lineage>
</organism>
<name>A0A6C0HV28_9ZZZZ</name>
<dbReference type="SUPFAM" id="SSF53098">
    <property type="entry name" value="Ribonuclease H-like"/>
    <property type="match status" value="1"/>
</dbReference>
<evidence type="ECO:0000313" key="1">
    <source>
        <dbReference type="EMBL" id="QHT84324.1"/>
    </source>
</evidence>
<reference evidence="1" key="1">
    <citation type="journal article" date="2020" name="Nature">
        <title>Giant virus diversity and host interactions through global metagenomics.</title>
        <authorList>
            <person name="Schulz F."/>
            <person name="Roux S."/>
            <person name="Paez-Espino D."/>
            <person name="Jungbluth S."/>
            <person name="Walsh D.A."/>
            <person name="Denef V.J."/>
            <person name="McMahon K.D."/>
            <person name="Konstantinidis K.T."/>
            <person name="Eloe-Fadrosh E.A."/>
            <person name="Kyrpides N.C."/>
            <person name="Woyke T."/>
        </authorList>
    </citation>
    <scope>NUCLEOTIDE SEQUENCE</scope>
    <source>
        <strain evidence="1">GVMAG-M-3300023184-177</strain>
    </source>
</reference>
<proteinExistence type="predicted"/>
<dbReference type="AlphaFoldDB" id="A0A6C0HV28"/>
<sequence length="318" mass="38527">MIIICNNDNKNKLLEKYILEFISFKNYKLFGIDFEFNRDRHKGANMRKIALCQINFVKNNKSDIFLFYPPNIKKEIFKLLLLCDCYKIFHGAESLDLPYLFDNIIEDKDKIKFCNKLVDTRYLCEYYNSKMNITNIRCRIYDLLLGLKVINKQKYDELMKNDKMMGNIWEIDIDITKDSFIKNKELIKYCIYDVVYLPQLFNKFKTLLPMNIINIIIDLGCSAFIMRYENKLDLLYTELSKHNLHKYDDYNYNDLYIAVFEWTMTDDIIYNLYQINYFRKYIELNIKSLLYKTIDSQISIYKEFILNDLLIKYIKEMC</sequence>
<dbReference type="EMBL" id="MN740017">
    <property type="protein sequence ID" value="QHT84324.1"/>
    <property type="molecule type" value="Genomic_DNA"/>
</dbReference>
<protein>
    <recommendedName>
        <fullName evidence="2">3'-5' exonuclease domain-containing protein</fullName>
    </recommendedName>
</protein>
<accession>A0A6C0HV28</accession>
<dbReference type="InterPro" id="IPR036397">
    <property type="entry name" value="RNaseH_sf"/>
</dbReference>
<evidence type="ECO:0008006" key="2">
    <source>
        <dbReference type="Google" id="ProtNLM"/>
    </source>
</evidence>
<dbReference type="Gene3D" id="3.30.420.10">
    <property type="entry name" value="Ribonuclease H-like superfamily/Ribonuclease H"/>
    <property type="match status" value="1"/>
</dbReference>